<name>A0A024SDQ4_HYPJR</name>
<evidence type="ECO:0000313" key="3">
    <source>
        <dbReference type="Proteomes" id="UP000024376"/>
    </source>
</evidence>
<sequence length="99" mass="11116">RRREFDASRTDKWPDPWQAMGINASRPACSPIVPIQSFAIQPPRKVTSEEIEDEPAEAQQVQSQGGEEKKKKKKEPPYRQGSGTAKQHGMSDMIDLPAQ</sequence>
<feature type="non-terminal residue" evidence="2">
    <location>
        <position position="1"/>
    </location>
</feature>
<feature type="region of interest" description="Disordered" evidence="1">
    <location>
        <begin position="40"/>
        <end position="99"/>
    </location>
</feature>
<dbReference type="HOGENOM" id="CLU_2326324_0_0_1"/>
<evidence type="ECO:0000313" key="2">
    <source>
        <dbReference type="EMBL" id="ETS02317.1"/>
    </source>
</evidence>
<dbReference type="AlphaFoldDB" id="A0A024SDQ4"/>
<feature type="region of interest" description="Disordered" evidence="1">
    <location>
        <begin position="1"/>
        <end position="22"/>
    </location>
</feature>
<gene>
    <name evidence="2" type="ORF">M419DRAFT_78633</name>
</gene>
<dbReference type="EMBL" id="KI911145">
    <property type="protein sequence ID" value="ETS02317.1"/>
    <property type="molecule type" value="Genomic_DNA"/>
</dbReference>
<dbReference type="KEGG" id="trr:M419DRAFT_78633"/>
<proteinExistence type="predicted"/>
<accession>A0A024SDQ4</accession>
<reference evidence="3" key="1">
    <citation type="journal article" date="2013" name="Ind. Biotechnol.">
        <title>Comparative genomics analysis of Trichoderma reesei strains.</title>
        <authorList>
            <person name="Koike H."/>
            <person name="Aerts A."/>
            <person name="LaButti K."/>
            <person name="Grigoriev I.V."/>
            <person name="Baker S.E."/>
        </authorList>
    </citation>
    <scope>NUCLEOTIDE SEQUENCE [LARGE SCALE GENOMIC DNA]</scope>
    <source>
        <strain evidence="3">ATCC 56765 / BCRC 32924 / NRRL 11460 / Rut C-30</strain>
    </source>
</reference>
<dbReference type="Proteomes" id="UP000024376">
    <property type="component" value="Unassembled WGS sequence"/>
</dbReference>
<evidence type="ECO:0000256" key="1">
    <source>
        <dbReference type="SAM" id="MobiDB-lite"/>
    </source>
</evidence>
<feature type="compositionally biased region" description="Basic and acidic residues" evidence="1">
    <location>
        <begin position="1"/>
        <end position="14"/>
    </location>
</feature>
<protein>
    <submittedName>
        <fullName evidence="2">Uncharacterized protein</fullName>
    </submittedName>
</protein>
<organism evidence="2 3">
    <name type="scientific">Hypocrea jecorina (strain ATCC 56765 / BCRC 32924 / NRRL 11460 / Rut C-30)</name>
    <name type="common">Trichoderma reesei</name>
    <dbReference type="NCBI Taxonomy" id="1344414"/>
    <lineage>
        <taxon>Eukaryota</taxon>
        <taxon>Fungi</taxon>
        <taxon>Dikarya</taxon>
        <taxon>Ascomycota</taxon>
        <taxon>Pezizomycotina</taxon>
        <taxon>Sordariomycetes</taxon>
        <taxon>Hypocreomycetidae</taxon>
        <taxon>Hypocreales</taxon>
        <taxon>Hypocreaceae</taxon>
        <taxon>Trichoderma</taxon>
    </lineage>
</organism>